<dbReference type="AlphaFoldDB" id="A0A815YAE0"/>
<accession>A0A815YAE0</accession>
<proteinExistence type="predicted"/>
<evidence type="ECO:0000313" key="2">
    <source>
        <dbReference type="Proteomes" id="UP000663845"/>
    </source>
</evidence>
<feature type="non-terminal residue" evidence="1">
    <location>
        <position position="1"/>
    </location>
</feature>
<organism evidence="1 2">
    <name type="scientific">Adineta steineri</name>
    <dbReference type="NCBI Taxonomy" id="433720"/>
    <lineage>
        <taxon>Eukaryota</taxon>
        <taxon>Metazoa</taxon>
        <taxon>Spiralia</taxon>
        <taxon>Gnathifera</taxon>
        <taxon>Rotifera</taxon>
        <taxon>Eurotatoria</taxon>
        <taxon>Bdelloidea</taxon>
        <taxon>Adinetida</taxon>
        <taxon>Adinetidae</taxon>
        <taxon>Adineta</taxon>
    </lineage>
</organism>
<comment type="caution">
    <text evidence="1">The sequence shown here is derived from an EMBL/GenBank/DDBJ whole genome shotgun (WGS) entry which is preliminary data.</text>
</comment>
<protein>
    <submittedName>
        <fullName evidence="1">Uncharacterized protein</fullName>
    </submittedName>
</protein>
<reference evidence="1" key="1">
    <citation type="submission" date="2021-02" db="EMBL/GenBank/DDBJ databases">
        <authorList>
            <person name="Nowell W R."/>
        </authorList>
    </citation>
    <scope>NUCLEOTIDE SEQUENCE</scope>
</reference>
<sequence length="56" mass="6478">TYFIATNNFLKKSLEEILILKRYCPNILNLDLRGNPFDKRSAGGRRPSVDKILKIL</sequence>
<dbReference type="EMBL" id="CAJNOG010008170">
    <property type="protein sequence ID" value="CAF1567889.1"/>
    <property type="molecule type" value="Genomic_DNA"/>
</dbReference>
<gene>
    <name evidence="1" type="ORF">JYZ213_LOCUS47216</name>
</gene>
<evidence type="ECO:0000313" key="1">
    <source>
        <dbReference type="EMBL" id="CAF1567889.1"/>
    </source>
</evidence>
<dbReference type="Proteomes" id="UP000663845">
    <property type="component" value="Unassembled WGS sequence"/>
</dbReference>
<name>A0A815YAE0_9BILA</name>